<evidence type="ECO:0000256" key="1">
    <source>
        <dbReference type="ARBA" id="ARBA00010136"/>
    </source>
</evidence>
<evidence type="ECO:0000259" key="2">
    <source>
        <dbReference type="Pfam" id="PF01433"/>
    </source>
</evidence>
<dbReference type="InterPro" id="IPR024571">
    <property type="entry name" value="ERAP1-like_C_dom"/>
</dbReference>
<feature type="domain" description="Peptidase M1 membrane alanine aminopeptidase" evidence="2">
    <location>
        <begin position="198"/>
        <end position="309"/>
    </location>
</feature>
<dbReference type="STRING" id="98765.A0A2R6QEL8"/>
<dbReference type="GO" id="GO:0016020">
    <property type="term" value="C:membrane"/>
    <property type="evidence" value="ECO:0007669"/>
    <property type="project" value="TreeGrafter"/>
</dbReference>
<feature type="domain" description="ERAP1-like C-terminal" evidence="3">
    <location>
        <begin position="387"/>
        <end position="650"/>
    </location>
</feature>
<evidence type="ECO:0000313" key="6">
    <source>
        <dbReference type="Proteomes" id="UP000186601"/>
    </source>
</evidence>
<keyword evidence="6" id="KW-1185">Reference proteome</keyword>
<dbReference type="GO" id="GO:0005615">
    <property type="term" value="C:extracellular space"/>
    <property type="evidence" value="ECO:0007669"/>
    <property type="project" value="TreeGrafter"/>
</dbReference>
<sequence>MAEISLQYASLFSESLGETLQPSSQVFNADGERVVLNFGKPLPAKSKALLDLRFKCVLNASLQGYFKSSWNHDGKTTYYALTQFEPIAARRAFPCWDEPALKATFDVTMISRVGGINLSNMPILSEQPYLPEEGDLIFETSENLGVVGEWKITRFETSPIAKYVLDVTTQVMPIYEQLFDIDYPLPKLDTLIVDDFDVDRILPEWKVDSEFINIFLNDALGLDAKPSSHPIEADCPDASQTLQVFDALSYAKAASVLRMLAKYVGEQRFLEGVTLYLNKRLYGNSVSRDLWEGVSEATGLDIARLMDNWVTKMGFPVITVTETAQGIHVRQDRFLEEGPNTEKQDQIIWSIPLNILSVNSDGQSELNSNIILDGRESDFCLDTKTPFKLNAGTTGVYRVLYTPDRLLDIAHVAAKDDNIFSLDDRMGLVHDSMALGMAGYSQLSTALSVIDILRQENEYLVWASISANLSKLVSIFWEHSQIIDHLNTFRRNLYDPLVRRLGFEYLKDEPVDITLLRTNVIEQAAAAGHARVVEELRELFADCTRRKDYSRIPADLTKVTYITAVRHGGRLEYEAVKRILKKPKTPTSGISAMHAMCAVEDRILIQETLEFLLIDARDQDVIYFFEGLQANHKTRRTLLQFFRENYDLVSAEQ</sequence>
<dbReference type="Gene3D" id="2.60.40.1730">
    <property type="entry name" value="tricorn interacting facor f3 domain"/>
    <property type="match status" value="1"/>
</dbReference>
<dbReference type="Pfam" id="PF01433">
    <property type="entry name" value="Peptidase_M1"/>
    <property type="match status" value="1"/>
</dbReference>
<dbReference type="AlphaFoldDB" id="A0A2R6QEL8"/>
<name>A0A2R6QEL8_9APHY</name>
<comment type="caution">
    <text evidence="5">The sequence shown here is derived from an EMBL/GenBank/DDBJ whole genome shotgun (WGS) entry which is preliminary data.</text>
</comment>
<feature type="domain" description="Aminopeptidase N-like N-terminal" evidence="4">
    <location>
        <begin position="14"/>
        <end position="131"/>
    </location>
</feature>
<dbReference type="GO" id="GO:0005737">
    <property type="term" value="C:cytoplasm"/>
    <property type="evidence" value="ECO:0007669"/>
    <property type="project" value="TreeGrafter"/>
</dbReference>
<evidence type="ECO:0008006" key="7">
    <source>
        <dbReference type="Google" id="ProtNLM"/>
    </source>
</evidence>
<dbReference type="GO" id="GO:0008270">
    <property type="term" value="F:zinc ion binding"/>
    <property type="evidence" value="ECO:0007669"/>
    <property type="project" value="InterPro"/>
</dbReference>
<dbReference type="GO" id="GO:0006508">
    <property type="term" value="P:proteolysis"/>
    <property type="evidence" value="ECO:0007669"/>
    <property type="project" value="TreeGrafter"/>
</dbReference>
<accession>A0A2R6QEL8</accession>
<dbReference type="InterPro" id="IPR050344">
    <property type="entry name" value="Peptidase_M1_aminopeptidases"/>
</dbReference>
<evidence type="ECO:0000259" key="4">
    <source>
        <dbReference type="Pfam" id="PF17900"/>
    </source>
</evidence>
<dbReference type="EMBL" id="MLYV02000360">
    <property type="protein sequence ID" value="PSS06570.1"/>
    <property type="molecule type" value="Genomic_DNA"/>
</dbReference>
<dbReference type="InterPro" id="IPR042097">
    <property type="entry name" value="Aminopeptidase_N-like_N_sf"/>
</dbReference>
<dbReference type="GO" id="GO:0042277">
    <property type="term" value="F:peptide binding"/>
    <property type="evidence" value="ECO:0007669"/>
    <property type="project" value="TreeGrafter"/>
</dbReference>
<reference evidence="5 6" key="1">
    <citation type="submission" date="2018-02" db="EMBL/GenBank/DDBJ databases">
        <title>Genome sequence of the basidiomycete white-rot fungus Phlebia centrifuga.</title>
        <authorList>
            <person name="Granchi Z."/>
            <person name="Peng M."/>
            <person name="de Vries R.P."/>
            <person name="Hilden K."/>
            <person name="Makela M.R."/>
            <person name="Grigoriev I."/>
            <person name="Riley R."/>
        </authorList>
    </citation>
    <scope>NUCLEOTIDE SEQUENCE [LARGE SCALE GENOMIC DNA]</scope>
    <source>
        <strain evidence="5 6">FBCC195</strain>
    </source>
</reference>
<proteinExistence type="inferred from homology"/>
<dbReference type="Gene3D" id="1.25.50.20">
    <property type="match status" value="1"/>
</dbReference>
<dbReference type="GO" id="GO:0070006">
    <property type="term" value="F:metalloaminopeptidase activity"/>
    <property type="evidence" value="ECO:0007669"/>
    <property type="project" value="TreeGrafter"/>
</dbReference>
<dbReference type="OrthoDB" id="10031169at2759"/>
<dbReference type="Pfam" id="PF17900">
    <property type="entry name" value="Peptidase_M1_N"/>
    <property type="match status" value="1"/>
</dbReference>
<dbReference type="InterPro" id="IPR027268">
    <property type="entry name" value="Peptidase_M4/M1_CTD_sf"/>
</dbReference>
<dbReference type="PANTHER" id="PTHR11533:SF174">
    <property type="entry name" value="PUROMYCIN-SENSITIVE AMINOPEPTIDASE-RELATED"/>
    <property type="match status" value="1"/>
</dbReference>
<dbReference type="InterPro" id="IPR045357">
    <property type="entry name" value="Aminopeptidase_N-like_N"/>
</dbReference>
<dbReference type="Pfam" id="PF11838">
    <property type="entry name" value="ERAP1_C"/>
    <property type="match status" value="1"/>
</dbReference>
<protein>
    <recommendedName>
        <fullName evidence="7">Aminopeptidase</fullName>
    </recommendedName>
</protein>
<dbReference type="GO" id="GO:0043171">
    <property type="term" value="P:peptide catabolic process"/>
    <property type="evidence" value="ECO:0007669"/>
    <property type="project" value="TreeGrafter"/>
</dbReference>
<dbReference type="Gene3D" id="2.60.40.1910">
    <property type="match status" value="1"/>
</dbReference>
<dbReference type="SUPFAM" id="SSF55486">
    <property type="entry name" value="Metalloproteases ('zincins'), catalytic domain"/>
    <property type="match status" value="1"/>
</dbReference>
<comment type="similarity">
    <text evidence="1">Belongs to the peptidase M1 family.</text>
</comment>
<evidence type="ECO:0000313" key="5">
    <source>
        <dbReference type="EMBL" id="PSS06570.1"/>
    </source>
</evidence>
<gene>
    <name evidence="5" type="ORF">PHLCEN_2v3628</name>
</gene>
<evidence type="ECO:0000259" key="3">
    <source>
        <dbReference type="Pfam" id="PF11838"/>
    </source>
</evidence>
<dbReference type="Proteomes" id="UP000186601">
    <property type="component" value="Unassembled WGS sequence"/>
</dbReference>
<dbReference type="PANTHER" id="PTHR11533">
    <property type="entry name" value="PROTEASE M1 ZINC METALLOPROTEASE"/>
    <property type="match status" value="1"/>
</dbReference>
<dbReference type="InterPro" id="IPR014782">
    <property type="entry name" value="Peptidase_M1_dom"/>
</dbReference>
<dbReference type="Gene3D" id="1.10.390.10">
    <property type="entry name" value="Neutral Protease Domain 2"/>
    <property type="match status" value="1"/>
</dbReference>
<organism evidence="5 6">
    <name type="scientific">Hermanssonia centrifuga</name>
    <dbReference type="NCBI Taxonomy" id="98765"/>
    <lineage>
        <taxon>Eukaryota</taxon>
        <taxon>Fungi</taxon>
        <taxon>Dikarya</taxon>
        <taxon>Basidiomycota</taxon>
        <taxon>Agaricomycotina</taxon>
        <taxon>Agaricomycetes</taxon>
        <taxon>Polyporales</taxon>
        <taxon>Meruliaceae</taxon>
        <taxon>Hermanssonia</taxon>
    </lineage>
</organism>
<dbReference type="SUPFAM" id="SSF63737">
    <property type="entry name" value="Leukotriene A4 hydrolase N-terminal domain"/>
    <property type="match status" value="1"/>
</dbReference>